<dbReference type="SMART" id="SM01061">
    <property type="entry name" value="CAT_RBD"/>
    <property type="match status" value="1"/>
</dbReference>
<evidence type="ECO:0000313" key="3">
    <source>
        <dbReference type="EMBL" id="OJG14236.1"/>
    </source>
</evidence>
<dbReference type="PROSITE" id="PS51372">
    <property type="entry name" value="PRD_2"/>
    <property type="match status" value="2"/>
</dbReference>
<dbReference type="Pfam" id="PF03123">
    <property type="entry name" value="CAT_RBD"/>
    <property type="match status" value="1"/>
</dbReference>
<dbReference type="PANTHER" id="PTHR30185">
    <property type="entry name" value="CRYPTIC BETA-GLUCOSIDE BGL OPERON ANTITERMINATOR"/>
    <property type="match status" value="1"/>
</dbReference>
<evidence type="ECO:0000313" key="4">
    <source>
        <dbReference type="Proteomes" id="UP000182835"/>
    </source>
</evidence>
<dbReference type="Gene3D" id="1.10.1790.10">
    <property type="entry name" value="PRD domain"/>
    <property type="match status" value="2"/>
</dbReference>
<evidence type="ECO:0000256" key="1">
    <source>
        <dbReference type="ARBA" id="ARBA00022737"/>
    </source>
</evidence>
<gene>
    <name evidence="3" type="ORF">RU96_GL001318</name>
</gene>
<comment type="caution">
    <text evidence="3">The sequence shown here is derived from an EMBL/GenBank/DDBJ whole genome shotgun (WGS) entry which is preliminary data.</text>
</comment>
<dbReference type="GO" id="GO:0003723">
    <property type="term" value="F:RNA binding"/>
    <property type="evidence" value="ECO:0007669"/>
    <property type="project" value="InterPro"/>
</dbReference>
<dbReference type="PANTHER" id="PTHR30185:SF15">
    <property type="entry name" value="CRYPTIC BETA-GLUCOSIDE BGL OPERON ANTITERMINATOR"/>
    <property type="match status" value="1"/>
</dbReference>
<feature type="domain" description="PRD" evidence="2">
    <location>
        <begin position="176"/>
        <end position="284"/>
    </location>
</feature>
<dbReference type="SUPFAM" id="SSF50151">
    <property type="entry name" value="SacY-like RNA-binding domain"/>
    <property type="match status" value="1"/>
</dbReference>
<dbReference type="InterPro" id="IPR011608">
    <property type="entry name" value="PRD"/>
</dbReference>
<dbReference type="EMBL" id="JXKG01000022">
    <property type="protein sequence ID" value="OJG14236.1"/>
    <property type="molecule type" value="Genomic_DNA"/>
</dbReference>
<dbReference type="Pfam" id="PF00874">
    <property type="entry name" value="PRD"/>
    <property type="match status" value="2"/>
</dbReference>
<dbReference type="Gene3D" id="2.30.24.10">
    <property type="entry name" value="CAT RNA-binding domain"/>
    <property type="match status" value="1"/>
</dbReference>
<evidence type="ECO:0000259" key="2">
    <source>
        <dbReference type="PROSITE" id="PS51372"/>
    </source>
</evidence>
<dbReference type="NCBIfam" id="NF046042">
    <property type="entry name" value="LicT"/>
    <property type="match status" value="1"/>
</dbReference>
<dbReference type="AlphaFoldDB" id="A0A1L8R3F1"/>
<dbReference type="InterPro" id="IPR036634">
    <property type="entry name" value="PRD_sf"/>
</dbReference>
<dbReference type="InterPro" id="IPR050661">
    <property type="entry name" value="BglG_antiterminators"/>
</dbReference>
<accession>A0A1L8R3F1</accession>
<dbReference type="InterPro" id="IPR004341">
    <property type="entry name" value="CAT_RNA-bd_dom"/>
</dbReference>
<proteinExistence type="predicted"/>
<organism evidence="3 4">
    <name type="scientific">Enterococcus canintestini</name>
    <dbReference type="NCBI Taxonomy" id="317010"/>
    <lineage>
        <taxon>Bacteria</taxon>
        <taxon>Bacillati</taxon>
        <taxon>Bacillota</taxon>
        <taxon>Bacilli</taxon>
        <taxon>Lactobacillales</taxon>
        <taxon>Enterococcaceae</taxon>
        <taxon>Enterococcus</taxon>
    </lineage>
</organism>
<dbReference type="InterPro" id="IPR036650">
    <property type="entry name" value="CAT_RNA-bd_dom_sf"/>
</dbReference>
<keyword evidence="1" id="KW-0677">Repeat</keyword>
<dbReference type="SUPFAM" id="SSF63520">
    <property type="entry name" value="PTS-regulatory domain, PRD"/>
    <property type="match status" value="2"/>
</dbReference>
<protein>
    <submittedName>
        <fullName evidence="3">BglG family transcriptional antiterminator</fullName>
    </submittedName>
</protein>
<sequence>MGIVRIEKILNNNIVMSKNAAGEEVIYMGRGLAFGKKVGAEIDAAVIEKEFILKDSLTAGQFQQLFTDVAPKEVEVVKQIIDLAEEKLQQELSANIYLTLTDHIHYALERSKEGIEIPNPLLFETHKFYPKEFAIAKEAIALIKEKLQIELPESEAGFITFHIVNSEQVNSEGSMQQTMQATEIVRDILQIISRFYGIVFRQDSLNYQRIVTHLQYFAQRYLRDELNEESDEFLFALIQSKYPKAFQTVQRINDYLMKTYQKPLGESEMIYLTIHIQRVVSEET</sequence>
<name>A0A1L8R3F1_9ENTE</name>
<dbReference type="GO" id="GO:0006355">
    <property type="term" value="P:regulation of DNA-templated transcription"/>
    <property type="evidence" value="ECO:0007669"/>
    <property type="project" value="InterPro"/>
</dbReference>
<dbReference type="Proteomes" id="UP000182835">
    <property type="component" value="Unassembled WGS sequence"/>
</dbReference>
<feature type="domain" description="PRD" evidence="2">
    <location>
        <begin position="68"/>
        <end position="173"/>
    </location>
</feature>
<reference evidence="3 4" key="1">
    <citation type="submission" date="2014-12" db="EMBL/GenBank/DDBJ databases">
        <title>Draft genome sequences of 29 type strains of Enterococci.</title>
        <authorList>
            <person name="Zhong Z."/>
            <person name="Sun Z."/>
            <person name="Liu W."/>
            <person name="Zhang W."/>
            <person name="Zhang H."/>
        </authorList>
    </citation>
    <scope>NUCLEOTIDE SEQUENCE [LARGE SCALE GENOMIC DNA]</scope>
    <source>
        <strain evidence="3 4">DSM 21207</strain>
    </source>
</reference>
<dbReference type="STRING" id="317010.RU96_GL001318"/>